<evidence type="ECO:0000313" key="1">
    <source>
        <dbReference type="Proteomes" id="UP000790787"/>
    </source>
</evidence>
<proteinExistence type="predicted"/>
<accession>A0AC58THV9</accession>
<organism evidence="1 2">
    <name type="scientific">Nicotiana tabacum</name>
    <name type="common">Common tobacco</name>
    <dbReference type="NCBI Taxonomy" id="4097"/>
    <lineage>
        <taxon>Eukaryota</taxon>
        <taxon>Viridiplantae</taxon>
        <taxon>Streptophyta</taxon>
        <taxon>Embryophyta</taxon>
        <taxon>Tracheophyta</taxon>
        <taxon>Spermatophyta</taxon>
        <taxon>Magnoliopsida</taxon>
        <taxon>eudicotyledons</taxon>
        <taxon>Gunneridae</taxon>
        <taxon>Pentapetalae</taxon>
        <taxon>asterids</taxon>
        <taxon>lamiids</taxon>
        <taxon>Solanales</taxon>
        <taxon>Solanaceae</taxon>
        <taxon>Nicotianoideae</taxon>
        <taxon>Nicotianeae</taxon>
        <taxon>Nicotiana</taxon>
    </lineage>
</organism>
<protein>
    <submittedName>
        <fullName evidence="2">Uncharacterized protein LOC142174684</fullName>
    </submittedName>
</protein>
<reference evidence="1" key="1">
    <citation type="journal article" date="2014" name="Nat. Commun.">
        <title>The tobacco genome sequence and its comparison with those of tomato and potato.</title>
        <authorList>
            <person name="Sierro N."/>
            <person name="Battey J.N."/>
            <person name="Ouadi S."/>
            <person name="Bakaher N."/>
            <person name="Bovet L."/>
            <person name="Willig A."/>
            <person name="Goepfert S."/>
            <person name="Peitsch M.C."/>
            <person name="Ivanov N.V."/>
        </authorList>
    </citation>
    <scope>NUCLEOTIDE SEQUENCE [LARGE SCALE GENOMIC DNA]</scope>
</reference>
<gene>
    <name evidence="2" type="primary">LOC142174684</name>
</gene>
<sequence length="152" mass="17470">MVLAFDKFRSYLIGSKVIVYTNQAALMYLIEKKKSKPRLIRWVLLLQEFDLEIRDRKGTENQVADHLSRLEGAEKKVELEEILETFPDEQLLATSLEEVPWYADIANYLASGMSRITIWWALQGSKDSCKSLGVRVLLANTVQICTSMDKEL</sequence>
<evidence type="ECO:0000313" key="2">
    <source>
        <dbReference type="RefSeq" id="XP_075096822.1"/>
    </source>
</evidence>
<reference evidence="2" key="2">
    <citation type="submission" date="2025-08" db="UniProtKB">
        <authorList>
            <consortium name="RefSeq"/>
        </authorList>
    </citation>
    <scope>IDENTIFICATION</scope>
    <source>
        <tissue evidence="2">Leaf</tissue>
    </source>
</reference>
<keyword evidence="1" id="KW-1185">Reference proteome</keyword>
<dbReference type="RefSeq" id="XP_075096822.1">
    <property type="nucleotide sequence ID" value="XM_075240721.1"/>
</dbReference>
<dbReference type="Proteomes" id="UP000790787">
    <property type="component" value="Chromosome 3"/>
</dbReference>
<name>A0AC58THV9_TOBAC</name>